<dbReference type="PIRSF" id="PIRSF000641">
    <property type="entry name" value="SRK"/>
    <property type="match status" value="1"/>
</dbReference>
<evidence type="ECO:0000259" key="18">
    <source>
        <dbReference type="PROSITE" id="PS50927"/>
    </source>
</evidence>
<dbReference type="PROSITE" id="PS50011">
    <property type="entry name" value="PROTEIN_KINASE_DOM"/>
    <property type="match status" value="1"/>
</dbReference>
<protein>
    <recommendedName>
        <fullName evidence="13">Receptor-like serine/threonine-protein kinase</fullName>
        <ecNumber evidence="13">2.7.11.1</ecNumber>
    </recommendedName>
</protein>
<accession>A0A7N0V106</accession>
<keyword evidence="8 13" id="KW-0067">ATP-binding</keyword>
<feature type="domain" description="Apple" evidence="19">
    <location>
        <begin position="355"/>
        <end position="435"/>
    </location>
</feature>
<dbReference type="AlphaFoldDB" id="A0A7N0V106"/>
<keyword evidence="21" id="KW-1185">Reference proteome</keyword>
<dbReference type="FunFam" id="2.90.10.10:FF:000005">
    <property type="entry name" value="G-type lectin S-receptor-like serine/threonine-protein kinase"/>
    <property type="match status" value="1"/>
</dbReference>
<dbReference type="SUPFAM" id="SSF56112">
    <property type="entry name" value="Protein kinase-like (PK-like)"/>
    <property type="match status" value="1"/>
</dbReference>
<proteinExistence type="inferred from homology"/>
<dbReference type="SMART" id="SM00220">
    <property type="entry name" value="S_TKc"/>
    <property type="match status" value="1"/>
</dbReference>
<evidence type="ECO:0000259" key="16">
    <source>
        <dbReference type="PROSITE" id="PS50011"/>
    </source>
</evidence>
<dbReference type="InterPro" id="IPR011009">
    <property type="entry name" value="Kinase-like_dom_sf"/>
</dbReference>
<dbReference type="InterPro" id="IPR000858">
    <property type="entry name" value="S_locus_glycoprot_dom"/>
</dbReference>
<comment type="catalytic activity">
    <reaction evidence="11 13">
        <text>L-threonyl-[protein] + ATP = O-phospho-L-threonyl-[protein] + ADP + H(+)</text>
        <dbReference type="Rhea" id="RHEA:46608"/>
        <dbReference type="Rhea" id="RHEA-COMP:11060"/>
        <dbReference type="Rhea" id="RHEA-COMP:11605"/>
        <dbReference type="ChEBI" id="CHEBI:15378"/>
        <dbReference type="ChEBI" id="CHEBI:30013"/>
        <dbReference type="ChEBI" id="CHEBI:30616"/>
        <dbReference type="ChEBI" id="CHEBI:61977"/>
        <dbReference type="ChEBI" id="CHEBI:456216"/>
        <dbReference type="EC" id="2.7.11.1"/>
    </reaction>
</comment>
<feature type="disulfide bond" evidence="14">
    <location>
        <begin position="307"/>
        <end position="324"/>
    </location>
</feature>
<keyword evidence="15" id="KW-1133">Transmembrane helix</keyword>
<dbReference type="SMART" id="SM00473">
    <property type="entry name" value="PAN_AP"/>
    <property type="match status" value="1"/>
</dbReference>
<dbReference type="PANTHER" id="PTHR27002">
    <property type="entry name" value="RECEPTOR-LIKE SERINE/THREONINE-PROTEIN KINASE SD1-8"/>
    <property type="match status" value="1"/>
</dbReference>
<comment type="subcellular location">
    <subcellularLocation>
        <location evidence="1">Cell membrane</location>
        <topology evidence="1">Single-pass type I membrane protein</topology>
    </subcellularLocation>
</comment>
<dbReference type="PROSITE" id="PS50948">
    <property type="entry name" value="PAN"/>
    <property type="match status" value="1"/>
</dbReference>
<dbReference type="InterPro" id="IPR024171">
    <property type="entry name" value="SRK-like_kinase"/>
</dbReference>
<keyword evidence="6 13" id="KW-0547">Nucleotide-binding</keyword>
<dbReference type="GO" id="GO:0048544">
    <property type="term" value="P:recognition of pollen"/>
    <property type="evidence" value="ECO:0007669"/>
    <property type="project" value="InterPro"/>
</dbReference>
<keyword evidence="4 13" id="KW-0808">Transferase</keyword>
<dbReference type="GO" id="GO:0005524">
    <property type="term" value="F:ATP binding"/>
    <property type="evidence" value="ECO:0007669"/>
    <property type="project" value="UniProtKB-KW"/>
</dbReference>
<dbReference type="Gene3D" id="3.30.200.20">
    <property type="entry name" value="Phosphorylase Kinase, domain 1"/>
    <property type="match status" value="1"/>
</dbReference>
<dbReference type="InterPro" id="IPR036426">
    <property type="entry name" value="Bulb-type_lectin_dom_sf"/>
</dbReference>
<dbReference type="GO" id="GO:0005886">
    <property type="term" value="C:plasma membrane"/>
    <property type="evidence" value="ECO:0007669"/>
    <property type="project" value="UniProtKB-SubCell"/>
</dbReference>
<evidence type="ECO:0000256" key="7">
    <source>
        <dbReference type="ARBA" id="ARBA00022777"/>
    </source>
</evidence>
<evidence type="ECO:0000256" key="10">
    <source>
        <dbReference type="ARBA" id="ARBA00023180"/>
    </source>
</evidence>
<evidence type="ECO:0000259" key="19">
    <source>
        <dbReference type="PROSITE" id="PS50948"/>
    </source>
</evidence>
<evidence type="ECO:0000256" key="13">
    <source>
        <dbReference type="PIRNR" id="PIRNR000641"/>
    </source>
</evidence>
<dbReference type="SMART" id="SM00108">
    <property type="entry name" value="B_lectin"/>
    <property type="match status" value="1"/>
</dbReference>
<evidence type="ECO:0000313" key="21">
    <source>
        <dbReference type="Proteomes" id="UP000594263"/>
    </source>
</evidence>
<dbReference type="CDD" id="cd01098">
    <property type="entry name" value="PAN_AP_plant"/>
    <property type="match status" value="1"/>
</dbReference>
<dbReference type="EC" id="2.7.11.1" evidence="13"/>
<evidence type="ECO:0000256" key="4">
    <source>
        <dbReference type="ARBA" id="ARBA00022679"/>
    </source>
</evidence>
<dbReference type="Pfam" id="PF07714">
    <property type="entry name" value="PK_Tyr_Ser-Thr"/>
    <property type="match status" value="1"/>
</dbReference>
<keyword evidence="15" id="KW-0812">Transmembrane</keyword>
<dbReference type="Pfam" id="PF08276">
    <property type="entry name" value="PAN_2"/>
    <property type="match status" value="1"/>
</dbReference>
<keyword evidence="7 13" id="KW-0418">Kinase</keyword>
<organism evidence="20 21">
    <name type="scientific">Kalanchoe fedtschenkoi</name>
    <name type="common">Lavender scallops</name>
    <name type="synonym">South American air plant</name>
    <dbReference type="NCBI Taxonomy" id="63787"/>
    <lineage>
        <taxon>Eukaryota</taxon>
        <taxon>Viridiplantae</taxon>
        <taxon>Streptophyta</taxon>
        <taxon>Embryophyta</taxon>
        <taxon>Tracheophyta</taxon>
        <taxon>Spermatophyta</taxon>
        <taxon>Magnoliopsida</taxon>
        <taxon>eudicotyledons</taxon>
        <taxon>Gunneridae</taxon>
        <taxon>Pentapetalae</taxon>
        <taxon>Saxifragales</taxon>
        <taxon>Crassulaceae</taxon>
        <taxon>Kalanchoe</taxon>
    </lineage>
</organism>
<dbReference type="Gramene" id="Kaladp0095s0361.1.v1.1">
    <property type="protein sequence ID" value="Kaladp0095s0361.1.v1.1"/>
    <property type="gene ID" value="Kaladp0095s0361.v1.1"/>
</dbReference>
<dbReference type="CDD" id="cd14066">
    <property type="entry name" value="STKc_IRAK"/>
    <property type="match status" value="1"/>
</dbReference>
<dbReference type="FunFam" id="1.10.510.10:FF:000060">
    <property type="entry name" value="G-type lectin S-receptor-like serine/threonine-protein kinase"/>
    <property type="match status" value="1"/>
</dbReference>
<feature type="transmembrane region" description="Helical" evidence="15">
    <location>
        <begin position="446"/>
        <end position="471"/>
    </location>
</feature>
<dbReference type="Gene3D" id="1.10.510.10">
    <property type="entry name" value="Transferase(Phosphotransferase) domain 1"/>
    <property type="match status" value="1"/>
</dbReference>
<dbReference type="InterPro" id="IPR001245">
    <property type="entry name" value="Ser-Thr/Tyr_kinase_cat_dom"/>
</dbReference>
<dbReference type="InterPro" id="IPR000742">
    <property type="entry name" value="EGF"/>
</dbReference>
<keyword evidence="5" id="KW-0732">Signal</keyword>
<comment type="catalytic activity">
    <reaction evidence="12 13">
        <text>L-seryl-[protein] + ATP = O-phospho-L-seryl-[protein] + ADP + H(+)</text>
        <dbReference type="Rhea" id="RHEA:17989"/>
        <dbReference type="Rhea" id="RHEA-COMP:9863"/>
        <dbReference type="Rhea" id="RHEA-COMP:11604"/>
        <dbReference type="ChEBI" id="CHEBI:15378"/>
        <dbReference type="ChEBI" id="CHEBI:29999"/>
        <dbReference type="ChEBI" id="CHEBI:30616"/>
        <dbReference type="ChEBI" id="CHEBI:83421"/>
        <dbReference type="ChEBI" id="CHEBI:456216"/>
        <dbReference type="EC" id="2.7.11.1"/>
    </reaction>
</comment>
<keyword evidence="15" id="KW-0472">Membrane</keyword>
<evidence type="ECO:0000256" key="6">
    <source>
        <dbReference type="ARBA" id="ARBA00022741"/>
    </source>
</evidence>
<feature type="domain" description="Protein kinase" evidence="16">
    <location>
        <begin position="537"/>
        <end position="814"/>
    </location>
</feature>
<dbReference type="PROSITE" id="PS50927">
    <property type="entry name" value="BULB_LECTIN"/>
    <property type="match status" value="1"/>
</dbReference>
<dbReference type="InterPro" id="IPR001480">
    <property type="entry name" value="Bulb-type_lectin_dom"/>
</dbReference>
<keyword evidence="14" id="KW-0245">EGF-like domain</keyword>
<dbReference type="EnsemblPlants" id="Kaladp0095s0361.1.v1.1">
    <property type="protein sequence ID" value="Kaladp0095s0361.1.v1.1"/>
    <property type="gene ID" value="Kaladp0095s0361.v1.1"/>
</dbReference>
<evidence type="ECO:0000256" key="12">
    <source>
        <dbReference type="ARBA" id="ARBA00048679"/>
    </source>
</evidence>
<comment type="similarity">
    <text evidence="13">Belongs to the protein kinase superfamily. Ser/Thr protein kinase family.</text>
</comment>
<dbReference type="InterPro" id="IPR003609">
    <property type="entry name" value="Pan_app"/>
</dbReference>
<evidence type="ECO:0000256" key="5">
    <source>
        <dbReference type="ARBA" id="ARBA00022729"/>
    </source>
</evidence>
<evidence type="ECO:0000259" key="17">
    <source>
        <dbReference type="PROSITE" id="PS50026"/>
    </source>
</evidence>
<dbReference type="PROSITE" id="PS00108">
    <property type="entry name" value="PROTEIN_KINASE_ST"/>
    <property type="match status" value="1"/>
</dbReference>
<dbReference type="FunFam" id="3.30.200.20:FF:000195">
    <property type="entry name" value="G-type lectin S-receptor-like serine/threonine-protein kinase"/>
    <property type="match status" value="1"/>
</dbReference>
<dbReference type="GO" id="GO:0004674">
    <property type="term" value="F:protein serine/threonine kinase activity"/>
    <property type="evidence" value="ECO:0007669"/>
    <property type="project" value="UniProtKB-KW"/>
</dbReference>
<evidence type="ECO:0000256" key="3">
    <source>
        <dbReference type="ARBA" id="ARBA00022527"/>
    </source>
</evidence>
<dbReference type="InterPro" id="IPR000719">
    <property type="entry name" value="Prot_kinase_dom"/>
</dbReference>
<evidence type="ECO:0000256" key="2">
    <source>
        <dbReference type="ARBA" id="ARBA00022475"/>
    </source>
</evidence>
<keyword evidence="10" id="KW-0325">Glycoprotein</keyword>
<keyword evidence="9 14" id="KW-1015">Disulfide bond</keyword>
<evidence type="ECO:0000256" key="1">
    <source>
        <dbReference type="ARBA" id="ARBA00004251"/>
    </source>
</evidence>
<evidence type="ECO:0000256" key="11">
    <source>
        <dbReference type="ARBA" id="ARBA00047899"/>
    </source>
</evidence>
<dbReference type="Pfam" id="PF01453">
    <property type="entry name" value="B_lectin"/>
    <property type="match status" value="1"/>
</dbReference>
<evidence type="ECO:0000256" key="14">
    <source>
        <dbReference type="PROSITE-ProRule" id="PRU00076"/>
    </source>
</evidence>
<reference evidence="20" key="1">
    <citation type="submission" date="2021-01" db="UniProtKB">
        <authorList>
            <consortium name="EnsemblPlants"/>
        </authorList>
    </citation>
    <scope>IDENTIFICATION</scope>
</reference>
<dbReference type="Pfam" id="PF00954">
    <property type="entry name" value="S_locus_glycop"/>
    <property type="match status" value="1"/>
</dbReference>
<keyword evidence="2" id="KW-1003">Cell membrane</keyword>
<dbReference type="InterPro" id="IPR008271">
    <property type="entry name" value="Ser/Thr_kinase_AS"/>
</dbReference>
<feature type="domain" description="EGF-like" evidence="17">
    <location>
        <begin position="297"/>
        <end position="336"/>
    </location>
</feature>
<sequence>MSDVAAVCYSVLVFASCLIFSFSFCDAAAYTNITKTRSLSENDTLVSAKSETFELGFFSLENSSSRYVGIWYRNLTPRTVVWVANRDNPLTSSSSVGTLKIAEDGNLVILQNNDVFWSTNASLSVNDTAAALLSNGDLVLCHVASAGDESKALWQSFDSPTDTYLPGMKVLVNQKTGAENKALVSWKSASDPARGAYALGVDPRGSPQFVIWAGSERRWRSGHWNGLEFVGVPNMSSNYLFGFKLSTEDAAGNMYFTYTPLNASSDLLRFDISVLGYEEQLMYDARSSTWNIMQSMPASECDHYNMCGNFSICSNSGSSGSPTCTCLDGFEAKNSDEWNAGNWSSGCKRRSPLQCEGSNSTLSDGFVTLSNAKLPDFADLGQGANKEACEQACLSDCSCTAYTVGTGYSCLIWKEELVDVQVFSSNGKPLYVRVAGSELGGSGHKLSALAVVAIVLPAAWLILFVFIIWWYRAKLKAYCYRSWGKGDVYSSMKKRRDGSRVDSSGAAENLVGEGKDGAGPELPLFSFSVVSAATDAFSEANLLGKGGFGPVYKGKLPDGQEIAVKRLGGKSGQGFEEFRNEITLIAKLQHRNLVRLIGWCVEGEDKMLIYEFMPNKSLDRFIFNAAKRPELDWKARMAVIEGIARGLLYLHRDSRLRIIHRDLKASNILLDGEMTPKISDFGMARIFGGNQHEANTVRVVGTYGYMSPEYAMEGLFSVKSDVYSFGVLLLEVVSGRRNTSFRLTDYSSLIKYAWSLWTEKRAMELVDESIRGSCDEAEVLRCIQVAMLCVQDSPSYRPNMSTVIIMLESETANLPSPRPPSFTSMRSSIDTEMWTNDGQEQDIVSANDLTLSVVAGR</sequence>
<dbReference type="SUPFAM" id="SSF51110">
    <property type="entry name" value="alpha-D-mannose-specific plant lectins"/>
    <property type="match status" value="1"/>
</dbReference>
<dbReference type="Proteomes" id="UP000594263">
    <property type="component" value="Unplaced"/>
</dbReference>
<name>A0A7N0V106_KALFE</name>
<keyword evidence="3 13" id="KW-0723">Serine/threonine-protein kinase</keyword>
<evidence type="ECO:0000313" key="20">
    <source>
        <dbReference type="EnsemblPlants" id="Kaladp0095s0361.1.v1.1"/>
    </source>
</evidence>
<evidence type="ECO:0000256" key="9">
    <source>
        <dbReference type="ARBA" id="ARBA00023157"/>
    </source>
</evidence>
<dbReference type="CDD" id="cd00028">
    <property type="entry name" value="B_lectin"/>
    <property type="match status" value="1"/>
</dbReference>
<comment type="caution">
    <text evidence="14">Lacks conserved residue(s) required for the propagation of feature annotation.</text>
</comment>
<feature type="domain" description="Bulb-type lectin" evidence="18">
    <location>
        <begin position="30"/>
        <end position="153"/>
    </location>
</feature>
<dbReference type="OMA" id="WRKRWEI"/>
<evidence type="ECO:0000256" key="15">
    <source>
        <dbReference type="SAM" id="Phobius"/>
    </source>
</evidence>
<evidence type="ECO:0000256" key="8">
    <source>
        <dbReference type="ARBA" id="ARBA00022840"/>
    </source>
</evidence>
<dbReference type="CDD" id="cd00054">
    <property type="entry name" value="EGF_CA"/>
    <property type="match status" value="1"/>
</dbReference>
<dbReference type="PROSITE" id="PS50026">
    <property type="entry name" value="EGF_3"/>
    <property type="match status" value="1"/>
</dbReference>
<dbReference type="PANTHER" id="PTHR27002:SF932">
    <property type="entry name" value="RECEPTOR-LIKE SERINE_THREONINE-PROTEIN KINASE"/>
    <property type="match status" value="1"/>
</dbReference>
<dbReference type="Gene3D" id="2.90.10.10">
    <property type="entry name" value="Bulb-type lectin domain"/>
    <property type="match status" value="1"/>
</dbReference>